<gene>
    <name evidence="1" type="ORF">IWT25_00640</name>
</gene>
<dbReference type="AlphaFoldDB" id="A0A1Z5IUH1"/>
<name>A0A1Z5IUH1_9LACO</name>
<evidence type="ECO:0000313" key="1">
    <source>
        <dbReference type="EMBL" id="GAX05336.1"/>
    </source>
</evidence>
<dbReference type="RefSeq" id="WP_089120653.1">
    <property type="nucleotide sequence ID" value="NZ_BCMI01000004.1"/>
</dbReference>
<protein>
    <submittedName>
        <fullName evidence="1">Uncharacterized protein</fullName>
    </submittedName>
</protein>
<evidence type="ECO:0000313" key="2">
    <source>
        <dbReference type="Proteomes" id="UP000198414"/>
    </source>
</evidence>
<reference evidence="1 2" key="1">
    <citation type="submission" date="2015-11" db="EMBL/GenBank/DDBJ databases">
        <title>Draft genome sequences of new species of the genus Lactobacillus isolated from orchardgrass silage.</title>
        <authorList>
            <person name="Tohno M."/>
            <person name="Tanizawa Y."/>
            <person name="Arita M."/>
        </authorList>
    </citation>
    <scope>NUCLEOTIDE SEQUENCE [LARGE SCALE GENOMIC DNA]</scope>
    <source>
        <strain evidence="1 2">IWT25</strain>
    </source>
</reference>
<accession>A0A1Z5IUH1</accession>
<dbReference type="Proteomes" id="UP000198414">
    <property type="component" value="Unassembled WGS sequence"/>
</dbReference>
<dbReference type="OrthoDB" id="2272993at2"/>
<sequence length="286" mass="30579" precursor="true">MKKNIWQKTVTAVLGATLIGGVFVEIPNAVTTTQAQAASQVPYSTYASDLSGLKAALGKASPSVQGTMASQLKIDPKMAYTNSGIGSFGTYLEALGQDMHERGIGNDDKAGYQADLNALVASYNVFKSRLSSGSQSQFDSLKTSIQSQIDSLDPNVWGAVDDLSASLQGYAFALANSLVADYGQNYHGVAAKPSTTTKKSYISKLSVKKTSSKKYVKTTGSVKLYKSANYARIHTYKGNAYAKLNSKHNFSKTVYAPKAKTVKVTVGHYSHGHFTSVTSTKTVHIK</sequence>
<proteinExistence type="predicted"/>
<organism evidence="1 2">
    <name type="scientific">Secundilactobacillus pentosiphilus</name>
    <dbReference type="NCBI Taxonomy" id="1714682"/>
    <lineage>
        <taxon>Bacteria</taxon>
        <taxon>Bacillati</taxon>
        <taxon>Bacillota</taxon>
        <taxon>Bacilli</taxon>
        <taxon>Lactobacillales</taxon>
        <taxon>Lactobacillaceae</taxon>
        <taxon>Secundilactobacillus</taxon>
    </lineage>
</organism>
<dbReference type="EMBL" id="BCMI01000004">
    <property type="protein sequence ID" value="GAX05336.1"/>
    <property type="molecule type" value="Genomic_DNA"/>
</dbReference>
<comment type="caution">
    <text evidence="1">The sequence shown here is derived from an EMBL/GenBank/DDBJ whole genome shotgun (WGS) entry which is preliminary data.</text>
</comment>